<comment type="caution">
    <text evidence="2">The sequence shown here is derived from an EMBL/GenBank/DDBJ whole genome shotgun (WGS) entry which is preliminary data.</text>
</comment>
<evidence type="ECO:0000256" key="1">
    <source>
        <dbReference type="SAM" id="MobiDB-lite"/>
    </source>
</evidence>
<accession>A0AAD9HPR1</accession>
<reference evidence="2" key="1">
    <citation type="submission" date="2021-06" db="EMBL/GenBank/DDBJ databases">
        <title>Comparative genomics, transcriptomics and evolutionary studies reveal genomic signatures of adaptation to plant cell wall in hemibiotrophic fungi.</title>
        <authorList>
            <consortium name="DOE Joint Genome Institute"/>
            <person name="Baroncelli R."/>
            <person name="Diaz J.F."/>
            <person name="Benocci T."/>
            <person name="Peng M."/>
            <person name="Battaglia E."/>
            <person name="Haridas S."/>
            <person name="Andreopoulos W."/>
            <person name="Labutti K."/>
            <person name="Pangilinan J."/>
            <person name="Floch G.L."/>
            <person name="Makela M.R."/>
            <person name="Henrissat B."/>
            <person name="Grigoriev I.V."/>
            <person name="Crouch J.A."/>
            <person name="De Vries R.P."/>
            <person name="Sukno S.A."/>
            <person name="Thon M.R."/>
        </authorList>
    </citation>
    <scope>NUCLEOTIDE SEQUENCE</scope>
    <source>
        <strain evidence="2">MAFF235873</strain>
    </source>
</reference>
<dbReference type="Proteomes" id="UP001232148">
    <property type="component" value="Unassembled WGS sequence"/>
</dbReference>
<feature type="region of interest" description="Disordered" evidence="1">
    <location>
        <begin position="1"/>
        <end position="27"/>
    </location>
</feature>
<dbReference type="EMBL" id="MU842833">
    <property type="protein sequence ID" value="KAK2032177.1"/>
    <property type="molecule type" value="Genomic_DNA"/>
</dbReference>
<protein>
    <submittedName>
        <fullName evidence="2">Uncharacterized protein</fullName>
    </submittedName>
</protein>
<evidence type="ECO:0000313" key="2">
    <source>
        <dbReference type="EMBL" id="KAK2032177.1"/>
    </source>
</evidence>
<gene>
    <name evidence="2" type="ORF">LX32DRAFT_218718</name>
</gene>
<name>A0AAD9HPR1_9PEZI</name>
<evidence type="ECO:0000313" key="3">
    <source>
        <dbReference type="Proteomes" id="UP001232148"/>
    </source>
</evidence>
<keyword evidence="3" id="KW-1185">Reference proteome</keyword>
<organism evidence="2 3">
    <name type="scientific">Colletotrichum zoysiae</name>
    <dbReference type="NCBI Taxonomy" id="1216348"/>
    <lineage>
        <taxon>Eukaryota</taxon>
        <taxon>Fungi</taxon>
        <taxon>Dikarya</taxon>
        <taxon>Ascomycota</taxon>
        <taxon>Pezizomycotina</taxon>
        <taxon>Sordariomycetes</taxon>
        <taxon>Hypocreomycetidae</taxon>
        <taxon>Glomerellales</taxon>
        <taxon>Glomerellaceae</taxon>
        <taxon>Colletotrichum</taxon>
        <taxon>Colletotrichum graminicola species complex</taxon>
    </lineage>
</organism>
<dbReference type="AlphaFoldDB" id="A0AAD9HPR1"/>
<sequence length="152" mass="16658">MRPPQSGGPQRHTPSKNVLPGPGTLRSNIGRMATRIRVSVSSTRTGSCGVGAIEAASRGSTDLARDDGYLPRRARDTRALRPHEIVLPRLERDGSRFRESSMSEFQNAWMGWEKDHQAETGAPCDSGECVRLTPYGRSTPAKCIRAPQMVKV</sequence>
<proteinExistence type="predicted"/>